<sequence length="162" mass="18056">MIPKMELPSPCFCVSSITGAIIIGSLLDILYGITEAIFVLMTYGGPVDDVSSHLWNAMMSGVIMLLITHVYFSSMLLQGVTKERVRKIKVHLIFRIIHFLVSLTIICTTLHLQRFSIGGIISVLLLRLYFIFVVYCSLVKTRGFVAMSESGCGDDSFDELIK</sequence>
<feature type="transmembrane region" description="Helical" evidence="1">
    <location>
        <begin position="12"/>
        <end position="33"/>
    </location>
</feature>
<evidence type="ECO:0000313" key="3">
    <source>
        <dbReference type="Proteomes" id="UP001642540"/>
    </source>
</evidence>
<evidence type="ECO:0000313" key="2">
    <source>
        <dbReference type="EMBL" id="CAL8075824.1"/>
    </source>
</evidence>
<keyword evidence="1" id="KW-1133">Transmembrane helix</keyword>
<gene>
    <name evidence="2" type="ORF">ODALV1_LOCUS3292</name>
</gene>
<protein>
    <recommendedName>
        <fullName evidence="4">Transmembrane protein</fullName>
    </recommendedName>
</protein>
<keyword evidence="3" id="KW-1185">Reference proteome</keyword>
<feature type="transmembrane region" description="Helical" evidence="1">
    <location>
        <begin position="53"/>
        <end position="72"/>
    </location>
</feature>
<name>A0ABP1PSK3_9HEXA</name>
<reference evidence="2 3" key="1">
    <citation type="submission" date="2024-08" db="EMBL/GenBank/DDBJ databases">
        <authorList>
            <person name="Cucini C."/>
            <person name="Frati F."/>
        </authorList>
    </citation>
    <scope>NUCLEOTIDE SEQUENCE [LARGE SCALE GENOMIC DNA]</scope>
</reference>
<dbReference type="Proteomes" id="UP001642540">
    <property type="component" value="Unassembled WGS sequence"/>
</dbReference>
<keyword evidence="1" id="KW-0472">Membrane</keyword>
<proteinExistence type="predicted"/>
<comment type="caution">
    <text evidence="2">The sequence shown here is derived from an EMBL/GenBank/DDBJ whole genome shotgun (WGS) entry which is preliminary data.</text>
</comment>
<keyword evidence="1" id="KW-0812">Transmembrane</keyword>
<dbReference type="EMBL" id="CAXLJM020000009">
    <property type="protein sequence ID" value="CAL8075824.1"/>
    <property type="molecule type" value="Genomic_DNA"/>
</dbReference>
<feature type="transmembrane region" description="Helical" evidence="1">
    <location>
        <begin position="92"/>
        <end position="111"/>
    </location>
</feature>
<accession>A0ABP1PSK3</accession>
<feature type="transmembrane region" description="Helical" evidence="1">
    <location>
        <begin position="117"/>
        <end position="138"/>
    </location>
</feature>
<organism evidence="2 3">
    <name type="scientific">Orchesella dallaii</name>
    <dbReference type="NCBI Taxonomy" id="48710"/>
    <lineage>
        <taxon>Eukaryota</taxon>
        <taxon>Metazoa</taxon>
        <taxon>Ecdysozoa</taxon>
        <taxon>Arthropoda</taxon>
        <taxon>Hexapoda</taxon>
        <taxon>Collembola</taxon>
        <taxon>Entomobryomorpha</taxon>
        <taxon>Entomobryoidea</taxon>
        <taxon>Orchesellidae</taxon>
        <taxon>Orchesellinae</taxon>
        <taxon>Orchesella</taxon>
    </lineage>
</organism>
<evidence type="ECO:0008006" key="4">
    <source>
        <dbReference type="Google" id="ProtNLM"/>
    </source>
</evidence>
<evidence type="ECO:0000256" key="1">
    <source>
        <dbReference type="SAM" id="Phobius"/>
    </source>
</evidence>